<comment type="caution">
    <text evidence="2">The sequence shown here is derived from an EMBL/GenBank/DDBJ whole genome shotgun (WGS) entry which is preliminary data.</text>
</comment>
<dbReference type="InterPro" id="IPR005152">
    <property type="entry name" value="Lipase_secreted"/>
</dbReference>
<keyword evidence="3" id="KW-1185">Reference proteome</keyword>
<dbReference type="SUPFAM" id="SSF53474">
    <property type="entry name" value="alpha/beta-Hydrolases"/>
    <property type="match status" value="1"/>
</dbReference>
<name>A0A9W8THP7_9PEZI</name>
<dbReference type="InterPro" id="IPR029058">
    <property type="entry name" value="AB_hydrolase_fold"/>
</dbReference>
<dbReference type="PANTHER" id="PTHR34853">
    <property type="match status" value="1"/>
</dbReference>
<keyword evidence="1" id="KW-0732">Signal</keyword>
<protein>
    <recommendedName>
        <fullName evidence="4">Peptidase S9 prolyl oligopeptidase catalytic domain-containing protein</fullName>
    </recommendedName>
</protein>
<sequence length="204" mass="22869">MTNLFASPPWLILPWVSTYLQGVYPSFDPSEWLTPLGLARVKLLGQIQGGTAVSKTLFLDSEIYKPEWNETWYVDAYAKLVNAGRKPFAGPLLVLQGTADSTIPYPLTNETVSATCALLEGLNKTRDLEFLVVNGTGHVPTLDATRVAWLQWIEDRFEGVPLQRSGCFRTDMESFRPLSNYQPVINSFVQWAGAADQWFEKPLP</sequence>
<dbReference type="Gene3D" id="3.40.50.1820">
    <property type="entry name" value="alpha/beta hydrolase"/>
    <property type="match status" value="1"/>
</dbReference>
<gene>
    <name evidence="2" type="ORF">NPX13_g9217</name>
</gene>
<dbReference type="PANTHER" id="PTHR34853:SF1">
    <property type="entry name" value="LIPASE 5"/>
    <property type="match status" value="1"/>
</dbReference>
<evidence type="ECO:0000256" key="1">
    <source>
        <dbReference type="SAM" id="SignalP"/>
    </source>
</evidence>
<dbReference type="Proteomes" id="UP001148614">
    <property type="component" value="Unassembled WGS sequence"/>
</dbReference>
<reference evidence="2" key="1">
    <citation type="submission" date="2022-07" db="EMBL/GenBank/DDBJ databases">
        <title>Genome Sequence of Xylaria arbuscula.</title>
        <authorList>
            <person name="Buettner E."/>
        </authorList>
    </citation>
    <scope>NUCLEOTIDE SEQUENCE</scope>
    <source>
        <strain evidence="2">VT107</strain>
    </source>
</reference>
<evidence type="ECO:0000313" key="3">
    <source>
        <dbReference type="Proteomes" id="UP001148614"/>
    </source>
</evidence>
<proteinExistence type="predicted"/>
<evidence type="ECO:0008006" key="4">
    <source>
        <dbReference type="Google" id="ProtNLM"/>
    </source>
</evidence>
<feature type="chain" id="PRO_5040893661" description="Peptidase S9 prolyl oligopeptidase catalytic domain-containing protein" evidence="1">
    <location>
        <begin position="26"/>
        <end position="204"/>
    </location>
</feature>
<dbReference type="GO" id="GO:0016042">
    <property type="term" value="P:lipid catabolic process"/>
    <property type="evidence" value="ECO:0007669"/>
    <property type="project" value="InterPro"/>
</dbReference>
<dbReference type="EMBL" id="JANPWZ010002203">
    <property type="protein sequence ID" value="KAJ3560687.1"/>
    <property type="molecule type" value="Genomic_DNA"/>
</dbReference>
<dbReference type="GO" id="GO:0004806">
    <property type="term" value="F:triacylglycerol lipase activity"/>
    <property type="evidence" value="ECO:0007669"/>
    <property type="project" value="InterPro"/>
</dbReference>
<feature type="signal peptide" evidence="1">
    <location>
        <begin position="1"/>
        <end position="25"/>
    </location>
</feature>
<dbReference type="AlphaFoldDB" id="A0A9W8THP7"/>
<evidence type="ECO:0000313" key="2">
    <source>
        <dbReference type="EMBL" id="KAJ3560687.1"/>
    </source>
</evidence>
<accession>A0A9W8THP7</accession>
<organism evidence="2 3">
    <name type="scientific">Xylaria arbuscula</name>
    <dbReference type="NCBI Taxonomy" id="114810"/>
    <lineage>
        <taxon>Eukaryota</taxon>
        <taxon>Fungi</taxon>
        <taxon>Dikarya</taxon>
        <taxon>Ascomycota</taxon>
        <taxon>Pezizomycotina</taxon>
        <taxon>Sordariomycetes</taxon>
        <taxon>Xylariomycetidae</taxon>
        <taxon>Xylariales</taxon>
        <taxon>Xylariaceae</taxon>
        <taxon>Xylaria</taxon>
    </lineage>
</organism>